<evidence type="ECO:0000313" key="1">
    <source>
        <dbReference type="EMBL" id="CAJ0573643.1"/>
    </source>
</evidence>
<proteinExistence type="predicted"/>
<feature type="non-terminal residue" evidence="1">
    <location>
        <position position="160"/>
    </location>
</feature>
<gene>
    <name evidence="1" type="ORF">MSPICULIGERA_LOCUS11996</name>
</gene>
<evidence type="ECO:0000313" key="2">
    <source>
        <dbReference type="Proteomes" id="UP001177023"/>
    </source>
</evidence>
<name>A0AA36G2M1_9BILA</name>
<comment type="caution">
    <text evidence="1">The sequence shown here is derived from an EMBL/GenBank/DDBJ whole genome shotgun (WGS) entry which is preliminary data.</text>
</comment>
<organism evidence="1 2">
    <name type="scientific">Mesorhabditis spiculigera</name>
    <dbReference type="NCBI Taxonomy" id="96644"/>
    <lineage>
        <taxon>Eukaryota</taxon>
        <taxon>Metazoa</taxon>
        <taxon>Ecdysozoa</taxon>
        <taxon>Nematoda</taxon>
        <taxon>Chromadorea</taxon>
        <taxon>Rhabditida</taxon>
        <taxon>Rhabditina</taxon>
        <taxon>Rhabditomorpha</taxon>
        <taxon>Rhabditoidea</taxon>
        <taxon>Rhabditidae</taxon>
        <taxon>Mesorhabditinae</taxon>
        <taxon>Mesorhabditis</taxon>
    </lineage>
</organism>
<dbReference type="EMBL" id="CATQJA010002621">
    <property type="protein sequence ID" value="CAJ0573643.1"/>
    <property type="molecule type" value="Genomic_DNA"/>
</dbReference>
<protein>
    <submittedName>
        <fullName evidence="1">Uncharacterized protein</fullName>
    </submittedName>
</protein>
<sequence length="160" mass="17587">MKPRNLVECAFSRWNGTCRVRYLGGAVYDVEWRSRQGESRRVELNLQDPVLRRMIMGFIAALPVAARPNIGQFLSLLPGSSALPVVPRPSHKSTGDIAHFSEALDSFVLNRGTYIDGQEVAIGKEEEVIGEPSVSVPVDDIVESSCTSIPVPAITDMNYQ</sequence>
<accession>A0AA36G2M1</accession>
<reference evidence="1" key="1">
    <citation type="submission" date="2023-06" db="EMBL/GenBank/DDBJ databases">
        <authorList>
            <person name="Delattre M."/>
        </authorList>
    </citation>
    <scope>NUCLEOTIDE SEQUENCE</scope>
    <source>
        <strain evidence="1">AF72</strain>
    </source>
</reference>
<keyword evidence="2" id="KW-1185">Reference proteome</keyword>
<dbReference type="Proteomes" id="UP001177023">
    <property type="component" value="Unassembled WGS sequence"/>
</dbReference>
<dbReference type="AlphaFoldDB" id="A0AA36G2M1"/>